<name>A0A085MDY4_9BILA</name>
<keyword evidence="4 8" id="KW-1133">Transmembrane helix</keyword>
<accession>A0A085MDY4</accession>
<feature type="compositionally biased region" description="Polar residues" evidence="7">
    <location>
        <begin position="563"/>
        <end position="573"/>
    </location>
</feature>
<evidence type="ECO:0000256" key="4">
    <source>
        <dbReference type="ARBA" id="ARBA00022989"/>
    </source>
</evidence>
<evidence type="ECO:0000313" key="10">
    <source>
        <dbReference type="Proteomes" id="UP000030764"/>
    </source>
</evidence>
<keyword evidence="5 8" id="KW-0472">Membrane</keyword>
<evidence type="ECO:0000256" key="3">
    <source>
        <dbReference type="ARBA" id="ARBA00022692"/>
    </source>
</evidence>
<keyword evidence="6" id="KW-0325">Glycoprotein</keyword>
<dbReference type="EMBL" id="KL363200">
    <property type="protein sequence ID" value="KFD55430.1"/>
    <property type="molecule type" value="Genomic_DNA"/>
</dbReference>
<evidence type="ECO:0000256" key="2">
    <source>
        <dbReference type="ARBA" id="ARBA00006058"/>
    </source>
</evidence>
<dbReference type="PANTHER" id="PTHR22730">
    <property type="entry name" value="PROMININ PROM PROTEIN"/>
    <property type="match status" value="1"/>
</dbReference>
<dbReference type="InterPro" id="IPR008795">
    <property type="entry name" value="Prominin"/>
</dbReference>
<keyword evidence="3 8" id="KW-0812">Transmembrane</keyword>
<feature type="region of interest" description="Disordered" evidence="7">
    <location>
        <begin position="514"/>
        <end position="536"/>
    </location>
</feature>
<organism evidence="9 10">
    <name type="scientific">Trichuris suis</name>
    <name type="common">pig whipworm</name>
    <dbReference type="NCBI Taxonomy" id="68888"/>
    <lineage>
        <taxon>Eukaryota</taxon>
        <taxon>Metazoa</taxon>
        <taxon>Ecdysozoa</taxon>
        <taxon>Nematoda</taxon>
        <taxon>Enoplea</taxon>
        <taxon>Dorylaimia</taxon>
        <taxon>Trichinellida</taxon>
        <taxon>Trichuridae</taxon>
        <taxon>Trichuris</taxon>
    </lineage>
</organism>
<sequence length="864" mass="95599">MSCPFEVTFPNLSKIVAEPPLSEGRQTMFERFVTVLFNLLQPSNLPIDEVINLNFTKEGNITIEPNGNIENLLTLAKQYEIPIAAAATLPFAVTVIMGIWLCIACTCLAGSKHSYEDKMEARKKLRAMPVLFLFFSGTMLVVATYTMTSNHSLDIVISKLFDDLSKSANYSEARVNAAKKIVDRLVTTDFELFFETVKNMSRHCTSVGAGDKSQSQLREINFNLIKDKLREAINYEMNTARKCTHDEGEGRKGPCGSKIGEFLTLVEKVEKQKPWTAPSEPGDLVWRATEPLTAVRQLFNSLLSSIPSTKELADIISNYRPHIKEYNTYRHIGAITWSALACAASLFLFAFAVLLLFVFGPEGGCCHFRVPEKCIKKLLALSVCIAYWTALLGSVMFLVFFTVGANVHNACQRLEDVEGLNGFIGTFSNVTNDYLRWLVNSSFVKSGDISSTSLFDAHEMDTVIKAINATDIVQKCKERKTVFVILNWNSLNLTAKLTNMFSASIQALRSRRKRRSSSLLRRNQGPLGALSRSSYEVQDEGSESLRRFSGASSGLPFGGGISLPQSAPVSHQPQAGKRSAIKLAKNSPFSKLAGRMHGNTFEMTKRTESSAIKLKQPLPQQETGWPHFAEYEIQNARLHLRNGGPVDDRTKFGRSLSRRHLDFESCNRMCTLLRRCNQTEPKHGFSEIFGCLNVSKARTGHAELMATVIDMCDNITRMCNAPGSSNPSKAELLKNVPTYARRISGAASEVINRIEVLKYRQHCFDSPPVTQKEAFAVISSNVFHNSKGASTSDTYNSNLTDTDPSVSLNMDDLAQPFRLGTVCRGILTPAQGLPSFRLSYSADLTTSALPYQGSSGAALPSVKE</sequence>
<feature type="transmembrane region" description="Helical" evidence="8">
    <location>
        <begin position="334"/>
        <end position="358"/>
    </location>
</feature>
<evidence type="ECO:0000256" key="1">
    <source>
        <dbReference type="ARBA" id="ARBA00004141"/>
    </source>
</evidence>
<evidence type="ECO:0000256" key="7">
    <source>
        <dbReference type="SAM" id="MobiDB-lite"/>
    </source>
</evidence>
<evidence type="ECO:0000256" key="5">
    <source>
        <dbReference type="ARBA" id="ARBA00023136"/>
    </source>
</evidence>
<feature type="region of interest" description="Disordered" evidence="7">
    <location>
        <begin position="559"/>
        <end position="578"/>
    </location>
</feature>
<keyword evidence="10" id="KW-1185">Reference proteome</keyword>
<feature type="transmembrane region" description="Helical" evidence="8">
    <location>
        <begin position="378"/>
        <end position="403"/>
    </location>
</feature>
<dbReference type="PANTHER" id="PTHR22730:SF1">
    <property type="entry name" value="PROMININ-LIKE PROTEIN"/>
    <property type="match status" value="1"/>
</dbReference>
<comment type="similarity">
    <text evidence="2">Belongs to the prominin family.</text>
</comment>
<evidence type="ECO:0000256" key="6">
    <source>
        <dbReference type="ARBA" id="ARBA00023180"/>
    </source>
</evidence>
<evidence type="ECO:0000313" key="9">
    <source>
        <dbReference type="EMBL" id="KFD55430.1"/>
    </source>
</evidence>
<proteinExistence type="inferred from homology"/>
<dbReference type="GO" id="GO:0016020">
    <property type="term" value="C:membrane"/>
    <property type="evidence" value="ECO:0007669"/>
    <property type="project" value="UniProtKB-SubCell"/>
</dbReference>
<feature type="transmembrane region" description="Helical" evidence="8">
    <location>
        <begin position="130"/>
        <end position="148"/>
    </location>
</feature>
<gene>
    <name evidence="9" type="ORF">M513_03770</name>
</gene>
<evidence type="ECO:0000256" key="8">
    <source>
        <dbReference type="SAM" id="Phobius"/>
    </source>
</evidence>
<reference evidence="9 10" key="1">
    <citation type="journal article" date="2014" name="Nat. Genet.">
        <title>Genome and transcriptome of the porcine whipworm Trichuris suis.</title>
        <authorList>
            <person name="Jex A.R."/>
            <person name="Nejsum P."/>
            <person name="Schwarz E.M."/>
            <person name="Hu L."/>
            <person name="Young N.D."/>
            <person name="Hall R.S."/>
            <person name="Korhonen P.K."/>
            <person name="Liao S."/>
            <person name="Thamsborg S."/>
            <person name="Xia J."/>
            <person name="Xu P."/>
            <person name="Wang S."/>
            <person name="Scheerlinck J.P."/>
            <person name="Hofmann A."/>
            <person name="Sternberg P.W."/>
            <person name="Wang J."/>
            <person name="Gasser R.B."/>
        </authorList>
    </citation>
    <scope>NUCLEOTIDE SEQUENCE [LARGE SCALE GENOMIC DNA]</scope>
    <source>
        <strain evidence="9">DCEP-RM93M</strain>
    </source>
</reference>
<protein>
    <submittedName>
        <fullName evidence="9">Uncharacterized protein</fullName>
    </submittedName>
</protein>
<comment type="subcellular location">
    <subcellularLocation>
        <location evidence="1">Membrane</location>
        <topology evidence="1">Multi-pass membrane protein</topology>
    </subcellularLocation>
</comment>
<feature type="transmembrane region" description="Helical" evidence="8">
    <location>
        <begin position="81"/>
        <end position="109"/>
    </location>
</feature>
<dbReference type="Proteomes" id="UP000030764">
    <property type="component" value="Unassembled WGS sequence"/>
</dbReference>
<dbReference type="AlphaFoldDB" id="A0A085MDY4"/>